<gene>
    <name evidence="2" type="ORF">AK812_SmicGene16742</name>
</gene>
<protein>
    <submittedName>
        <fullName evidence="2">Uncharacterized protein</fullName>
    </submittedName>
</protein>
<accession>A0A1Q9DZF3</accession>
<reference evidence="2 3" key="1">
    <citation type="submission" date="2016-02" db="EMBL/GenBank/DDBJ databases">
        <title>Genome analysis of coral dinoflagellate symbionts highlights evolutionary adaptations to a symbiotic lifestyle.</title>
        <authorList>
            <person name="Aranda M."/>
            <person name="Li Y."/>
            <person name="Liew Y.J."/>
            <person name="Baumgarten S."/>
            <person name="Simakov O."/>
            <person name="Wilson M."/>
            <person name="Piel J."/>
            <person name="Ashoor H."/>
            <person name="Bougouffa S."/>
            <person name="Bajic V.B."/>
            <person name="Ryu T."/>
            <person name="Ravasi T."/>
            <person name="Bayer T."/>
            <person name="Micklem G."/>
            <person name="Kim H."/>
            <person name="Bhak J."/>
            <person name="Lajeunesse T.C."/>
            <person name="Voolstra C.R."/>
        </authorList>
    </citation>
    <scope>NUCLEOTIDE SEQUENCE [LARGE SCALE GENOMIC DNA]</scope>
    <source>
        <strain evidence="2 3">CCMP2467</strain>
    </source>
</reference>
<dbReference type="Proteomes" id="UP000186817">
    <property type="component" value="Unassembled WGS sequence"/>
</dbReference>
<sequence>MSPLHSTPGATVDDLQRELKLETSDAMQDPLQSGPTTPKGSATARASNTSSMSALPGRRSPSADTSFGVEALPPNPSQVRQLAKDNAATLDRLRAENARLRNLCAERGLEGDGSPSSPRRARSRPKGSEAQPLRSLLAQRPAGPPIFATPRSQDGLCAKPGLPTGNWSCHLCSESLSCTGAVHHANTQGHIPGDGTVNAGAGFLRGSCQKHARIPIVRRTVSQLVAAWSPAVPPFFVLMMLMMSHSFAGSVSSLCIKKKLVSLTVFILSQESAPAHHGAMTASNVDLEPESEEEEVPEGKDGEAVEPPEPAEPGEQGEGEPAAFGVPVPDELMPELNPAAERPVELGDSFLDGPNGHLRAELAIRALTVDGAPVPLLVEADALDVTQEPMEIEYDDEVLQLGELTDPWILPDYAEQDARMEKDFGIWDRDGEGDREEDLWVGIDVA</sequence>
<dbReference type="AlphaFoldDB" id="A0A1Q9DZF3"/>
<feature type="compositionally biased region" description="Polar residues" evidence="1">
    <location>
        <begin position="30"/>
        <end position="53"/>
    </location>
</feature>
<feature type="region of interest" description="Disordered" evidence="1">
    <location>
        <begin position="1"/>
        <end position="80"/>
    </location>
</feature>
<keyword evidence="3" id="KW-1185">Reference proteome</keyword>
<proteinExistence type="predicted"/>
<feature type="region of interest" description="Disordered" evidence="1">
    <location>
        <begin position="105"/>
        <end position="145"/>
    </location>
</feature>
<evidence type="ECO:0000256" key="1">
    <source>
        <dbReference type="SAM" id="MobiDB-lite"/>
    </source>
</evidence>
<evidence type="ECO:0000313" key="3">
    <source>
        <dbReference type="Proteomes" id="UP000186817"/>
    </source>
</evidence>
<name>A0A1Q9DZF3_SYMMI</name>
<comment type="caution">
    <text evidence="2">The sequence shown here is derived from an EMBL/GenBank/DDBJ whole genome shotgun (WGS) entry which is preliminary data.</text>
</comment>
<evidence type="ECO:0000313" key="2">
    <source>
        <dbReference type="EMBL" id="OLQ00556.1"/>
    </source>
</evidence>
<feature type="region of interest" description="Disordered" evidence="1">
    <location>
        <begin position="277"/>
        <end position="326"/>
    </location>
</feature>
<organism evidence="2 3">
    <name type="scientific">Symbiodinium microadriaticum</name>
    <name type="common">Dinoflagellate</name>
    <name type="synonym">Zooxanthella microadriatica</name>
    <dbReference type="NCBI Taxonomy" id="2951"/>
    <lineage>
        <taxon>Eukaryota</taxon>
        <taxon>Sar</taxon>
        <taxon>Alveolata</taxon>
        <taxon>Dinophyceae</taxon>
        <taxon>Suessiales</taxon>
        <taxon>Symbiodiniaceae</taxon>
        <taxon>Symbiodinium</taxon>
    </lineage>
</organism>
<feature type="compositionally biased region" description="Basic and acidic residues" evidence="1">
    <location>
        <begin position="14"/>
        <end position="23"/>
    </location>
</feature>
<feature type="compositionally biased region" description="Acidic residues" evidence="1">
    <location>
        <begin position="287"/>
        <end position="296"/>
    </location>
</feature>
<dbReference type="EMBL" id="LSRX01000323">
    <property type="protein sequence ID" value="OLQ00556.1"/>
    <property type="molecule type" value="Genomic_DNA"/>
</dbReference>
<dbReference type="OrthoDB" id="428713at2759"/>